<dbReference type="AGR" id="WB:WBGene00003933"/>
<keyword evidence="2" id="KW-0479">Metal-binding</keyword>
<dbReference type="WormBase" id="T27B1.2b">
    <property type="protein sequence ID" value="CE54366"/>
    <property type="gene ID" value="WBGene00003933"/>
    <property type="gene designation" value="pat-9"/>
</dbReference>
<dbReference type="FunFam" id="3.30.160.60:FF:001729">
    <property type="entry name" value="Zinc finger protein 337"/>
    <property type="match status" value="1"/>
</dbReference>
<dbReference type="PANTHER" id="PTHR24404:SF106">
    <property type="entry name" value="C2H2-TYPE DOMAIN-CONTAINING PROTEIN"/>
    <property type="match status" value="1"/>
</dbReference>
<dbReference type="GeneID" id="181714"/>
<evidence type="ECO:0000256" key="2">
    <source>
        <dbReference type="ARBA" id="ARBA00022723"/>
    </source>
</evidence>
<dbReference type="GO" id="GO:0005634">
    <property type="term" value="C:nucleus"/>
    <property type="evidence" value="ECO:0007669"/>
    <property type="project" value="UniProtKB-SubCell"/>
</dbReference>
<dbReference type="Proteomes" id="UP000001940">
    <property type="component" value="Chromosome X"/>
</dbReference>
<proteinExistence type="predicted"/>
<evidence type="ECO:0000313" key="13">
    <source>
        <dbReference type="WormBase" id="T27B1.2b"/>
    </source>
</evidence>
<evidence type="ECO:0000256" key="3">
    <source>
        <dbReference type="ARBA" id="ARBA00022737"/>
    </source>
</evidence>
<keyword evidence="12" id="KW-1185">Reference proteome</keyword>
<feature type="domain" description="C2H2-type" evidence="10">
    <location>
        <begin position="142"/>
        <end position="169"/>
    </location>
</feature>
<feature type="domain" description="C2H2-type" evidence="10">
    <location>
        <begin position="112"/>
        <end position="141"/>
    </location>
</feature>
<dbReference type="Pfam" id="PF00096">
    <property type="entry name" value="zf-C2H2"/>
    <property type="match status" value="1"/>
</dbReference>
<dbReference type="PROSITE" id="PS00028">
    <property type="entry name" value="ZINC_FINGER_C2H2_1"/>
    <property type="match status" value="3"/>
</dbReference>
<dbReference type="AlphaFoldDB" id="A0A8D9I7Y6"/>
<evidence type="ECO:0000259" key="10">
    <source>
        <dbReference type="PROSITE" id="PS50157"/>
    </source>
</evidence>
<comment type="subcellular location">
    <subcellularLocation>
        <location evidence="1">Nucleus</location>
    </subcellularLocation>
</comment>
<sequence>MENRTPMQHHSGYEIVKSEPPSTPKTLIKSSYMENTPEMVFGSFPIHSGFCTQVVTHTDPMNNNNQPKTNANGRALAADRKRPYPCNLCSSKFGSKMELEEHQNSHTGQKPFECDFQTCNARFNRRSTLWNHKRIHSDAKPFVCTVCQMTFKWKNSLKCHKDMHQRKNETSAHLDNDLRQLTYATAAKRKLQMEQEENGGLPASSSASSVISHPLITTTSGNKKRSKAAKAKQTPSSLATTLSQVHLGAVQPLHASALVPPSDHQIDLDTTSLDSLMQSQNQNFLMQLYGYSDDGRHNGGMLSLDDTMLSNLSDSKSDSGSSSGGLSIQLPMQTINMLNFRNLGTQQLPPVHQLASSLPSVSSGMDYVNVNQHDSHYIVSQPDMMLGNQPLYHNGSFANIEKSNPHNNQFTIDSCVLLPSSRQDYPFDYTMVNQQYPMQEQVHDQTVGVSVVQQHYAEQAHAHGKTVPHEQW</sequence>
<dbReference type="CTD" id="181714"/>
<dbReference type="InterPro" id="IPR036236">
    <property type="entry name" value="Znf_C2H2_sf"/>
</dbReference>
<evidence type="ECO:0000256" key="1">
    <source>
        <dbReference type="ARBA" id="ARBA00004123"/>
    </source>
</evidence>
<feature type="region of interest" description="Disordered" evidence="9">
    <location>
        <begin position="193"/>
        <end position="237"/>
    </location>
</feature>
<evidence type="ECO:0000256" key="9">
    <source>
        <dbReference type="SAM" id="MobiDB-lite"/>
    </source>
</evidence>
<dbReference type="InterPro" id="IPR013087">
    <property type="entry name" value="Znf_C2H2_type"/>
</dbReference>
<keyword evidence="5" id="KW-0862">Zinc</keyword>
<dbReference type="RefSeq" id="NP_001382748.1">
    <property type="nucleotide sequence ID" value="NM_001395794.1"/>
</dbReference>
<accession>A0A8D9I7Y6</accession>
<evidence type="ECO:0000313" key="12">
    <source>
        <dbReference type="Proteomes" id="UP000001940"/>
    </source>
</evidence>
<name>A0A8D9I7Y6_CAEEL</name>
<dbReference type="SMART" id="SM00355">
    <property type="entry name" value="ZnF_C2H2"/>
    <property type="match status" value="3"/>
</dbReference>
<keyword evidence="7" id="KW-0539">Nucleus</keyword>
<dbReference type="InterPro" id="IPR050589">
    <property type="entry name" value="Ikaros_C2H2-ZF"/>
</dbReference>
<dbReference type="GO" id="GO:0003677">
    <property type="term" value="F:DNA binding"/>
    <property type="evidence" value="ECO:0007669"/>
    <property type="project" value="UniProtKB-KW"/>
</dbReference>
<protein>
    <submittedName>
        <fullName evidence="11">C2H2-type domain-containing protein</fullName>
    </submittedName>
</protein>
<evidence type="ECO:0000256" key="5">
    <source>
        <dbReference type="ARBA" id="ARBA00022833"/>
    </source>
</evidence>
<dbReference type="FunFam" id="3.30.160.60:FF:001666">
    <property type="entry name" value="MDS1 and EVI1 complex locus"/>
    <property type="match status" value="1"/>
</dbReference>
<evidence type="ECO:0000256" key="6">
    <source>
        <dbReference type="ARBA" id="ARBA00023125"/>
    </source>
</evidence>
<dbReference type="GO" id="GO:0008270">
    <property type="term" value="F:zinc ion binding"/>
    <property type="evidence" value="ECO:0007669"/>
    <property type="project" value="UniProtKB-KW"/>
</dbReference>
<dbReference type="SUPFAM" id="SSF57667">
    <property type="entry name" value="beta-beta-alpha zinc fingers"/>
    <property type="match status" value="2"/>
</dbReference>
<dbReference type="EMBL" id="BX284606">
    <property type="protein sequence ID" value="CAG8860265.1"/>
    <property type="molecule type" value="Genomic_DNA"/>
</dbReference>
<dbReference type="Gene3D" id="3.30.160.60">
    <property type="entry name" value="Classic Zinc Finger"/>
    <property type="match status" value="3"/>
</dbReference>
<dbReference type="OrthoDB" id="6077919at2759"/>
<reference evidence="11 12" key="1">
    <citation type="journal article" date="1998" name="Science">
        <title>Genome sequence of the nematode C. elegans: a platform for investigating biology.</title>
        <authorList>
            <consortium name="The C. elegans sequencing consortium"/>
            <person name="Sulson J.E."/>
            <person name="Waterston R."/>
        </authorList>
    </citation>
    <scope>NUCLEOTIDE SEQUENCE [LARGE SCALE GENOMIC DNA]</scope>
    <source>
        <strain evidence="11 12">Bristol N2</strain>
    </source>
</reference>
<dbReference type="PROSITE" id="PS50157">
    <property type="entry name" value="ZINC_FINGER_C2H2_2"/>
    <property type="match status" value="3"/>
</dbReference>
<feature type="domain" description="C2H2-type" evidence="10">
    <location>
        <begin position="84"/>
        <end position="111"/>
    </location>
</feature>
<evidence type="ECO:0000313" key="11">
    <source>
        <dbReference type="EMBL" id="CAG8860265.1"/>
    </source>
</evidence>
<feature type="region of interest" description="Disordered" evidence="9">
    <location>
        <begin position="1"/>
        <end position="25"/>
    </location>
</feature>
<evidence type="ECO:0000256" key="8">
    <source>
        <dbReference type="PROSITE-ProRule" id="PRU00042"/>
    </source>
</evidence>
<keyword evidence="6" id="KW-0238">DNA-binding</keyword>
<keyword evidence="3" id="KW-0677">Repeat</keyword>
<organism evidence="11 12">
    <name type="scientific">Caenorhabditis elegans</name>
    <dbReference type="NCBI Taxonomy" id="6239"/>
    <lineage>
        <taxon>Eukaryota</taxon>
        <taxon>Metazoa</taxon>
        <taxon>Ecdysozoa</taxon>
        <taxon>Nematoda</taxon>
        <taxon>Chromadorea</taxon>
        <taxon>Rhabditida</taxon>
        <taxon>Rhabditina</taxon>
        <taxon>Rhabditomorpha</taxon>
        <taxon>Rhabditoidea</taxon>
        <taxon>Rhabditidae</taxon>
        <taxon>Peloderinae</taxon>
        <taxon>Caenorhabditis</taxon>
    </lineage>
</organism>
<keyword evidence="4 8" id="KW-0863">Zinc-finger</keyword>
<evidence type="ECO:0000256" key="4">
    <source>
        <dbReference type="ARBA" id="ARBA00022771"/>
    </source>
</evidence>
<evidence type="ECO:0000256" key="7">
    <source>
        <dbReference type="ARBA" id="ARBA00023242"/>
    </source>
</evidence>
<dbReference type="PANTHER" id="PTHR24404">
    <property type="entry name" value="ZINC FINGER PROTEIN"/>
    <property type="match status" value="1"/>
</dbReference>
<gene>
    <name evidence="11 13" type="primary">pat-9</name>
    <name evidence="11" type="ORF">CELE_T27B1.2</name>
    <name evidence="13" type="ORF">T27B1.2</name>
</gene>